<name>A3LW41_PICST</name>
<evidence type="ECO:0000256" key="3">
    <source>
        <dbReference type="ARBA" id="ARBA00023242"/>
    </source>
</evidence>
<dbReference type="Pfam" id="PF00076">
    <property type="entry name" value="RRM_1"/>
    <property type="match status" value="1"/>
</dbReference>
<dbReference type="InterPro" id="IPR022023">
    <property type="entry name" value="U1snRNP70_N"/>
</dbReference>
<gene>
    <name evidence="8" type="ORF">PICST_32340</name>
</gene>
<dbReference type="InParanoid" id="A3LW41"/>
<evidence type="ECO:0000256" key="2">
    <source>
        <dbReference type="ARBA" id="ARBA00022884"/>
    </source>
</evidence>
<dbReference type="InterPro" id="IPR035979">
    <property type="entry name" value="RBD_domain_sf"/>
</dbReference>
<feature type="region of interest" description="Disordered" evidence="6">
    <location>
        <begin position="239"/>
        <end position="314"/>
    </location>
</feature>
<dbReference type="Proteomes" id="UP000002258">
    <property type="component" value="Chromosome 5"/>
</dbReference>
<dbReference type="SUPFAM" id="SSF54928">
    <property type="entry name" value="RNA-binding domain, RBD"/>
    <property type="match status" value="1"/>
</dbReference>
<comment type="subcellular location">
    <subcellularLocation>
        <location evidence="1">Nucleus</location>
    </subcellularLocation>
</comment>
<dbReference type="InterPro" id="IPR000504">
    <property type="entry name" value="RRM_dom"/>
</dbReference>
<dbReference type="InterPro" id="IPR051183">
    <property type="entry name" value="U1_U11-U12_snRNP_70-35kDa"/>
</dbReference>
<dbReference type="PANTHER" id="PTHR13952:SF5">
    <property type="entry name" value="U1 SMALL NUCLEAR RIBONUCLEOPROTEIN 70 KDA"/>
    <property type="match status" value="1"/>
</dbReference>
<dbReference type="OrthoDB" id="4207594at2759"/>
<dbReference type="Pfam" id="PF12220">
    <property type="entry name" value="U1snRNP70_N"/>
    <property type="match status" value="1"/>
</dbReference>
<dbReference type="AlphaFoldDB" id="A3LW41"/>
<accession>A3LW41</accession>
<dbReference type="OMA" id="KYPPNIQ"/>
<dbReference type="EMBL" id="CP000499">
    <property type="protein sequence ID" value="ABN67220.2"/>
    <property type="molecule type" value="Genomic_DNA"/>
</dbReference>
<dbReference type="GO" id="GO:0005685">
    <property type="term" value="C:U1 snRNP"/>
    <property type="evidence" value="ECO:0007669"/>
    <property type="project" value="TreeGrafter"/>
</dbReference>
<organism evidence="8 9">
    <name type="scientific">Scheffersomyces stipitis (strain ATCC 58785 / CBS 6054 / NBRC 10063 / NRRL Y-11545)</name>
    <name type="common">Yeast</name>
    <name type="synonym">Pichia stipitis</name>
    <dbReference type="NCBI Taxonomy" id="322104"/>
    <lineage>
        <taxon>Eukaryota</taxon>
        <taxon>Fungi</taxon>
        <taxon>Dikarya</taxon>
        <taxon>Ascomycota</taxon>
        <taxon>Saccharomycotina</taxon>
        <taxon>Pichiomycetes</taxon>
        <taxon>Debaryomycetaceae</taxon>
        <taxon>Scheffersomyces</taxon>
    </lineage>
</organism>
<dbReference type="GO" id="GO:0071004">
    <property type="term" value="C:U2-type prespliceosome"/>
    <property type="evidence" value="ECO:0007669"/>
    <property type="project" value="TreeGrafter"/>
</dbReference>
<feature type="compositionally biased region" description="Basic and acidic residues" evidence="6">
    <location>
        <begin position="270"/>
        <end position="287"/>
    </location>
</feature>
<dbReference type="GO" id="GO:0071011">
    <property type="term" value="C:precatalytic spliceosome"/>
    <property type="evidence" value="ECO:0007669"/>
    <property type="project" value="TreeGrafter"/>
</dbReference>
<keyword evidence="4" id="KW-0687">Ribonucleoprotein</keyword>
<evidence type="ECO:0000313" key="9">
    <source>
        <dbReference type="Proteomes" id="UP000002258"/>
    </source>
</evidence>
<dbReference type="FunCoup" id="A3LW41">
    <property type="interactions" value="430"/>
</dbReference>
<dbReference type="KEGG" id="pic:PICST_32340"/>
<dbReference type="GeneID" id="4839336"/>
<dbReference type="PROSITE" id="PS50102">
    <property type="entry name" value="RRM"/>
    <property type="match status" value="1"/>
</dbReference>
<reference evidence="8 9" key="1">
    <citation type="journal article" date="2007" name="Nat. Biotechnol.">
        <title>Genome sequence of the lignocellulose-bioconverting and xylose-fermenting yeast Pichia stipitis.</title>
        <authorList>
            <person name="Jeffries T.W."/>
            <person name="Grigoriev I.V."/>
            <person name="Grimwood J."/>
            <person name="Laplaza J.M."/>
            <person name="Aerts A."/>
            <person name="Salamov A."/>
            <person name="Schmutz J."/>
            <person name="Lindquist E."/>
            <person name="Dehal P."/>
            <person name="Shapiro H."/>
            <person name="Jin Y.S."/>
            <person name="Passoth V."/>
            <person name="Richardson P.M."/>
        </authorList>
    </citation>
    <scope>NUCLEOTIDE SEQUENCE [LARGE SCALE GENOMIC DNA]</scope>
    <source>
        <strain evidence="9">ATCC 58785 / CBS 6054 / NBRC 10063 / NRRL Y-11545</strain>
    </source>
</reference>
<dbReference type="GO" id="GO:0000398">
    <property type="term" value="P:mRNA splicing, via spliceosome"/>
    <property type="evidence" value="ECO:0007669"/>
    <property type="project" value="TreeGrafter"/>
</dbReference>
<dbReference type="Gene3D" id="3.30.70.330">
    <property type="match status" value="1"/>
</dbReference>
<evidence type="ECO:0000259" key="7">
    <source>
        <dbReference type="PROSITE" id="PS50102"/>
    </source>
</evidence>
<dbReference type="RefSeq" id="XP_001385249.2">
    <property type="nucleotide sequence ID" value="XM_001385212.1"/>
</dbReference>
<sequence>MTDNTEKYPPDIQKLFAPKPPLLYLSSSDFAAGQRATASITPVSAWRSEIDKYTVQLKEQDSSSIKKQPTKHQLQEEAAREKQLLKRESFKRQLREWNDPEILHQNEKEFMKDPYRTIFVSRLDFSLTELDISKHFSKYGVIESVRIIRDSVTGKSRGYGFIVFEREWDAQSCISEVARTGVRLPQAKRTILVDIERGRIVSNWRPRRLGGGLGGRHYTRPDPRFNSTASAAASGRSINIANNPHIPSGHSGHRQQPSYYPPTQSTFKSYPKETEKKPEKSVKDKYAKYAAVSESSGGYRSVGETRSIRSIRQG</sequence>
<evidence type="ECO:0000256" key="1">
    <source>
        <dbReference type="ARBA" id="ARBA00004123"/>
    </source>
</evidence>
<dbReference type="SMART" id="SM00360">
    <property type="entry name" value="RRM"/>
    <property type="match status" value="1"/>
</dbReference>
<dbReference type="PANTHER" id="PTHR13952">
    <property type="entry name" value="U1 SMALL NUCLEAR RIBONUCLEOPROTEIN 70 KD"/>
    <property type="match status" value="1"/>
</dbReference>
<proteinExistence type="predicted"/>
<dbReference type="GO" id="GO:0030619">
    <property type="term" value="F:U1 snRNA binding"/>
    <property type="evidence" value="ECO:0007669"/>
    <property type="project" value="TreeGrafter"/>
</dbReference>
<dbReference type="InterPro" id="IPR012677">
    <property type="entry name" value="Nucleotide-bd_a/b_plait_sf"/>
</dbReference>
<protein>
    <recommendedName>
        <fullName evidence="7">RRM domain-containing protein</fullName>
    </recommendedName>
</protein>
<feature type="domain" description="RRM" evidence="7">
    <location>
        <begin position="116"/>
        <end position="198"/>
    </location>
</feature>
<dbReference type="HOGENOM" id="CLU_045151_4_0_1"/>
<evidence type="ECO:0000313" key="8">
    <source>
        <dbReference type="EMBL" id="ABN67220.2"/>
    </source>
</evidence>
<dbReference type="eggNOG" id="KOG0113">
    <property type="taxonomic scope" value="Eukaryota"/>
</dbReference>
<evidence type="ECO:0000256" key="4">
    <source>
        <dbReference type="ARBA" id="ARBA00023274"/>
    </source>
</evidence>
<dbReference type="GO" id="GO:0003729">
    <property type="term" value="F:mRNA binding"/>
    <property type="evidence" value="ECO:0007669"/>
    <property type="project" value="TreeGrafter"/>
</dbReference>
<dbReference type="STRING" id="322104.A3LW41"/>
<keyword evidence="9" id="KW-1185">Reference proteome</keyword>
<evidence type="ECO:0000256" key="5">
    <source>
        <dbReference type="PROSITE-ProRule" id="PRU00176"/>
    </source>
</evidence>
<dbReference type="CDD" id="cd21615">
    <property type="entry name" value="RRM_SNP1_like"/>
    <property type="match status" value="1"/>
</dbReference>
<feature type="compositionally biased region" description="Polar residues" evidence="6">
    <location>
        <begin position="254"/>
        <end position="268"/>
    </location>
</feature>
<keyword evidence="2 5" id="KW-0694">RNA-binding</keyword>
<keyword evidence="3" id="KW-0539">Nucleus</keyword>
<evidence type="ECO:0000256" key="6">
    <source>
        <dbReference type="SAM" id="MobiDB-lite"/>
    </source>
</evidence>